<feature type="chain" id="PRO_5025330275" evidence="5">
    <location>
        <begin position="24"/>
        <end position="462"/>
    </location>
</feature>
<keyword evidence="2 5" id="KW-0732">Signal</keyword>
<dbReference type="OrthoDB" id="3200163at2759"/>
<evidence type="ECO:0000256" key="5">
    <source>
        <dbReference type="SAM" id="SignalP"/>
    </source>
</evidence>
<comment type="similarity">
    <text evidence="1">Belongs to the type-B carboxylesterase/lipase family.</text>
</comment>
<gene>
    <name evidence="7" type="primary">NLGN4Y</name>
    <name evidence="7" type="ORF">FJT64_026051</name>
</gene>
<dbReference type="PANTHER" id="PTHR43903">
    <property type="entry name" value="NEUROLIGIN"/>
    <property type="match status" value="1"/>
</dbReference>
<protein>
    <submittedName>
        <fullName evidence="7">Neuroligin-4, Y-linked</fullName>
    </submittedName>
</protein>
<accession>A0A6A4W105</accession>
<dbReference type="Pfam" id="PF00135">
    <property type="entry name" value="COesterase"/>
    <property type="match status" value="1"/>
</dbReference>
<feature type="region of interest" description="Disordered" evidence="4">
    <location>
        <begin position="22"/>
        <end position="42"/>
    </location>
</feature>
<feature type="domain" description="Carboxylesterase type B" evidence="6">
    <location>
        <begin position="34"/>
        <end position="257"/>
    </location>
</feature>
<evidence type="ECO:0000256" key="2">
    <source>
        <dbReference type="ARBA" id="ARBA00022729"/>
    </source>
</evidence>
<dbReference type="Gene3D" id="3.40.50.1820">
    <property type="entry name" value="alpha/beta hydrolase"/>
    <property type="match status" value="2"/>
</dbReference>
<dbReference type="SUPFAM" id="SSF53474">
    <property type="entry name" value="alpha/beta-Hydrolases"/>
    <property type="match status" value="1"/>
</dbReference>
<dbReference type="Proteomes" id="UP000440578">
    <property type="component" value="Unassembled WGS sequence"/>
</dbReference>
<dbReference type="InterPro" id="IPR029058">
    <property type="entry name" value="AB_hydrolase_fold"/>
</dbReference>
<dbReference type="InterPro" id="IPR019819">
    <property type="entry name" value="Carboxylesterase_B_CS"/>
</dbReference>
<name>A0A6A4W105_AMPAM</name>
<evidence type="ECO:0000256" key="4">
    <source>
        <dbReference type="SAM" id="MobiDB-lite"/>
    </source>
</evidence>
<comment type="caution">
    <text evidence="7">The sequence shown here is derived from an EMBL/GenBank/DDBJ whole genome shotgun (WGS) entry which is preliminary data.</text>
</comment>
<sequence>MERPPLLAMVPLLLALLTASGTAERGRAPQGKPSRVIRTRRGSVQGVEVHNGPRLPPVEAYLGLPYAAPPTRFMPPTSPPSWSGVRDGRYFRPVCPQQLPDLSNRTAALLTMPAERYERLLRLRQFLTDESEDCLFLNIYTPATGETARARYPVMVYVHGESFSYGSGNALDGSVLASFGAVVVVTLNYRLGVLGFLNSNLEPVRAVANYGLLDIVAALEFVRLTVAAFGGDPTNVTVFGHGAGAACINFLMTNPLNATVQLAAGVNCTATQSALLPCLRTQPLSALLAAPVVAPRFLPPFGPSLDGIVINDELFTRRASYAHRLVSYRVLAGVTAADADQQLSESQLSDGVTAAQRDSTLRTYVQNTYSYHLNELVSVVRHDYTDWSRGQQPPRRLRDQLVHALSDAQYVAPVTRTVDMYPDDQNTYFYVFNGGSDYSDGKKVSWLSAQTFLYTCALSVSS</sequence>
<keyword evidence="3" id="KW-0325">Glycoprotein</keyword>
<keyword evidence="8" id="KW-1185">Reference proteome</keyword>
<organism evidence="7 8">
    <name type="scientific">Amphibalanus amphitrite</name>
    <name type="common">Striped barnacle</name>
    <name type="synonym">Balanus amphitrite</name>
    <dbReference type="NCBI Taxonomy" id="1232801"/>
    <lineage>
        <taxon>Eukaryota</taxon>
        <taxon>Metazoa</taxon>
        <taxon>Ecdysozoa</taxon>
        <taxon>Arthropoda</taxon>
        <taxon>Crustacea</taxon>
        <taxon>Multicrustacea</taxon>
        <taxon>Cirripedia</taxon>
        <taxon>Thoracica</taxon>
        <taxon>Thoracicalcarea</taxon>
        <taxon>Balanomorpha</taxon>
        <taxon>Balanoidea</taxon>
        <taxon>Balanidae</taxon>
        <taxon>Amphibalaninae</taxon>
        <taxon>Amphibalanus</taxon>
    </lineage>
</organism>
<evidence type="ECO:0000256" key="3">
    <source>
        <dbReference type="ARBA" id="ARBA00023180"/>
    </source>
</evidence>
<reference evidence="7 8" key="1">
    <citation type="submission" date="2019-07" db="EMBL/GenBank/DDBJ databases">
        <title>Draft genome assembly of a fouling barnacle, Amphibalanus amphitrite (Darwin, 1854): The first reference genome for Thecostraca.</title>
        <authorList>
            <person name="Kim W."/>
        </authorList>
    </citation>
    <scope>NUCLEOTIDE SEQUENCE [LARGE SCALE GENOMIC DNA]</scope>
    <source>
        <strain evidence="7">SNU_AA5</strain>
        <tissue evidence="7">Soma without cirri and trophi</tissue>
    </source>
</reference>
<dbReference type="PROSITE" id="PS00941">
    <property type="entry name" value="CARBOXYLESTERASE_B_2"/>
    <property type="match status" value="1"/>
</dbReference>
<evidence type="ECO:0000259" key="6">
    <source>
        <dbReference type="Pfam" id="PF00135"/>
    </source>
</evidence>
<dbReference type="InterPro" id="IPR051093">
    <property type="entry name" value="Neuroligin/BSAL"/>
</dbReference>
<evidence type="ECO:0000313" key="8">
    <source>
        <dbReference type="Proteomes" id="UP000440578"/>
    </source>
</evidence>
<evidence type="ECO:0000313" key="7">
    <source>
        <dbReference type="EMBL" id="KAF0301677.1"/>
    </source>
</evidence>
<dbReference type="InterPro" id="IPR002018">
    <property type="entry name" value="CarbesteraseB"/>
</dbReference>
<dbReference type="AlphaFoldDB" id="A0A6A4W105"/>
<dbReference type="EMBL" id="VIIS01001134">
    <property type="protein sequence ID" value="KAF0301677.1"/>
    <property type="molecule type" value="Genomic_DNA"/>
</dbReference>
<evidence type="ECO:0000256" key="1">
    <source>
        <dbReference type="ARBA" id="ARBA00005964"/>
    </source>
</evidence>
<proteinExistence type="inferred from homology"/>
<feature type="signal peptide" evidence="5">
    <location>
        <begin position="1"/>
        <end position="23"/>
    </location>
</feature>